<dbReference type="InterPro" id="IPR041291">
    <property type="entry name" value="TUDOR_5"/>
</dbReference>
<dbReference type="AlphaFoldDB" id="A0A8I6RZA2"/>
<dbReference type="PANTHER" id="PTHR46024:SF1">
    <property type="entry name" value="HISTONE-LYSINE N-METHYLTRANSFERASE EGGLESS"/>
    <property type="match status" value="1"/>
</dbReference>
<evidence type="ECO:0000313" key="19">
    <source>
        <dbReference type="EnsemblMetazoa" id="XP_014252866.1"/>
    </source>
</evidence>
<dbReference type="Pfam" id="PF05033">
    <property type="entry name" value="Pre-SET"/>
    <property type="match status" value="1"/>
</dbReference>
<dbReference type="Pfam" id="PF18358">
    <property type="entry name" value="Tudor_4"/>
    <property type="match status" value="1"/>
</dbReference>
<evidence type="ECO:0000256" key="7">
    <source>
        <dbReference type="ARBA" id="ARBA00022691"/>
    </source>
</evidence>
<dbReference type="PROSITE" id="PS50867">
    <property type="entry name" value="PRE_SET"/>
    <property type="match status" value="1"/>
</dbReference>
<dbReference type="GO" id="GO:0046974">
    <property type="term" value="F:histone H3K9 methyltransferase activity"/>
    <property type="evidence" value="ECO:0007669"/>
    <property type="project" value="TreeGrafter"/>
</dbReference>
<evidence type="ECO:0000256" key="11">
    <source>
        <dbReference type="ARBA" id="ARBA00022853"/>
    </source>
</evidence>
<dbReference type="SMART" id="SM00468">
    <property type="entry name" value="PreSET"/>
    <property type="match status" value="1"/>
</dbReference>
<feature type="domain" description="SET" evidence="16">
    <location>
        <begin position="728"/>
        <end position="913"/>
    </location>
</feature>
<dbReference type="GO" id="GO:0010629">
    <property type="term" value="P:negative regulation of gene expression"/>
    <property type="evidence" value="ECO:0007669"/>
    <property type="project" value="TreeGrafter"/>
</dbReference>
<keyword evidence="10" id="KW-0862">Zinc</keyword>
<evidence type="ECO:0000256" key="1">
    <source>
        <dbReference type="ARBA" id="ARBA00004123"/>
    </source>
</evidence>
<dbReference type="InterPro" id="IPR041292">
    <property type="entry name" value="Tudor_4"/>
</dbReference>
<evidence type="ECO:0000256" key="14">
    <source>
        <dbReference type="ARBA" id="ARBA00023163"/>
    </source>
</evidence>
<dbReference type="GO" id="GO:0032259">
    <property type="term" value="P:methylation"/>
    <property type="evidence" value="ECO:0007669"/>
    <property type="project" value="UniProtKB-KW"/>
</dbReference>
<proteinExistence type="predicted"/>
<dbReference type="Pfam" id="PF18359">
    <property type="entry name" value="Tudor_5"/>
    <property type="match status" value="1"/>
</dbReference>
<keyword evidence="9" id="KW-0677">Repeat</keyword>
<keyword evidence="15" id="KW-0539">Nucleus</keyword>
<dbReference type="PROSITE" id="PS50868">
    <property type="entry name" value="POST_SET"/>
    <property type="match status" value="1"/>
</dbReference>
<evidence type="ECO:0000256" key="9">
    <source>
        <dbReference type="ARBA" id="ARBA00022737"/>
    </source>
</evidence>
<evidence type="ECO:0000256" key="13">
    <source>
        <dbReference type="ARBA" id="ARBA00023054"/>
    </source>
</evidence>
<evidence type="ECO:0000256" key="12">
    <source>
        <dbReference type="ARBA" id="ARBA00023015"/>
    </source>
</evidence>
<dbReference type="Proteomes" id="UP000494040">
    <property type="component" value="Unassembled WGS sequence"/>
</dbReference>
<keyword evidence="7" id="KW-0949">S-adenosyl-L-methionine</keyword>
<keyword evidence="13" id="KW-0175">Coiled coil</keyword>
<reference evidence="19" key="1">
    <citation type="submission" date="2022-01" db="UniProtKB">
        <authorList>
            <consortium name="EnsemblMetazoa"/>
        </authorList>
    </citation>
    <scope>IDENTIFICATION</scope>
</reference>
<accession>A0A8I6RZA2</accession>
<dbReference type="OMA" id="IPMLCGW"/>
<evidence type="ECO:0000256" key="5">
    <source>
        <dbReference type="ARBA" id="ARBA00022603"/>
    </source>
</evidence>
<feature type="domain" description="Post-SET" evidence="18">
    <location>
        <begin position="922"/>
        <end position="938"/>
    </location>
</feature>
<keyword evidence="12" id="KW-0805">Transcription regulation</keyword>
<evidence type="ECO:0000256" key="4">
    <source>
        <dbReference type="ARBA" id="ARBA00022491"/>
    </source>
</evidence>
<keyword evidence="14" id="KW-0804">Transcription</keyword>
<sequence>MSYVEDVVRIDDEDSDSDVEVIFEKCFSDEKRSGCSGSRECDKGLAVPVVHVLCDCCDSNENEAISEPAKSLKHLPEVVVIEDSDDEGVAGSLSPRGEQLSFAIDDICKTVFDRLDSNGRTKTAEGWIRRSSAILNDIKALQKDVRDIDVGLAAAMQSLYEAYRPATVQLTPVEIVDVPCSSSSHARTPLTSSLHKTPKIGDRFLFEEDNLHSDPEWVPGTIVQVVNTAVGNSFEERYIVQAENKHQNRTIVDRTRLAYCDGFDLSLFVGSRIVAIHTKSITNVYQSGMVAELPSQMNKSRYLVFYNCGSSLYVMPHDVHKVLECNKQPHEYFNKSGQKFIKMYLSSFPERCMLEVKHQEVVKTSFKGAWCNARVIDVDASLVNVLFVDYGCSEWLYRGSTRFFRILEKKTQERCDWTIRHRGITSKPNNRSCVQHEILEEEVYDSASTSNSSVNKMEKSNSNTFARKRNCKRRQNLVREQSTQRFIMTFDSGRVVKKYPQGVLYPKIYSPHTCSQNCVNWLSSKKEEENTMNPLAIPSVFAFKRKVEGVRVTYTSPCGKRLYNYEEILSYISDTELLLSVDLFDFDPKISIFNELVVPPECILIEDVSRGGEIVPIPCINIYDYTIPDLMEYITERRSLEGAILNVNPEFLVGCDCTDNCSDKSICACWQQTIKQAREFDFTIDPDKIGYKYKKLPEMLLTGIYECNSTCKCKNTCLNRVVQHPLRLRLQLFLTKKKGWGTRCVNDVAAGTFICLYIGNILNEQLANKTGKAYGDEYFAELDYIDVLENHKNNFEEFPPELEEEFKRRDRDPKQLGVRREGDCDQSRFSVDCNQNNAEKFPSVRSYYGPNESVYIMDSKNAGNIGRFLNHSCDPNTFVQNVFVDTHDLRFPWVAFFALKHIPAGTELTWHYGYDVGSVPGKKIYCFCEAPNCRKRLL</sequence>
<keyword evidence="8" id="KW-0479">Metal-binding</keyword>
<dbReference type="InterPro" id="IPR001739">
    <property type="entry name" value="Methyl_CpG_DNA-bd"/>
</dbReference>
<evidence type="ECO:0008006" key="21">
    <source>
        <dbReference type="Google" id="ProtNLM"/>
    </source>
</evidence>
<evidence type="ECO:0000256" key="2">
    <source>
        <dbReference type="ARBA" id="ARBA00004286"/>
    </source>
</evidence>
<dbReference type="InterPro" id="IPR016177">
    <property type="entry name" value="DNA-bd_dom_sf"/>
</dbReference>
<dbReference type="CDD" id="cd10517">
    <property type="entry name" value="SET_SETDB1"/>
    <property type="match status" value="1"/>
</dbReference>
<dbReference type="GO" id="GO:0003677">
    <property type="term" value="F:DNA binding"/>
    <property type="evidence" value="ECO:0007669"/>
    <property type="project" value="InterPro"/>
</dbReference>
<keyword evidence="6" id="KW-0808">Transferase</keyword>
<dbReference type="SUPFAM" id="SSF63748">
    <property type="entry name" value="Tudor/PWWP/MBT"/>
    <property type="match status" value="1"/>
</dbReference>
<keyword evidence="5" id="KW-0489">Methyltransferase</keyword>
<dbReference type="GO" id="GO:0070828">
    <property type="term" value="P:heterochromatin organization"/>
    <property type="evidence" value="ECO:0007669"/>
    <property type="project" value="TreeGrafter"/>
</dbReference>
<evidence type="ECO:0000256" key="8">
    <source>
        <dbReference type="ARBA" id="ARBA00022723"/>
    </source>
</evidence>
<dbReference type="InterPro" id="IPR046341">
    <property type="entry name" value="SET_dom_sf"/>
</dbReference>
<dbReference type="Pfam" id="PF00856">
    <property type="entry name" value="SET"/>
    <property type="match status" value="1"/>
</dbReference>
<evidence type="ECO:0000313" key="20">
    <source>
        <dbReference type="Proteomes" id="UP000494040"/>
    </source>
</evidence>
<organism evidence="19 20">
    <name type="scientific">Cimex lectularius</name>
    <name type="common">Bed bug</name>
    <name type="synonym">Acanthia lectularia</name>
    <dbReference type="NCBI Taxonomy" id="79782"/>
    <lineage>
        <taxon>Eukaryota</taxon>
        <taxon>Metazoa</taxon>
        <taxon>Ecdysozoa</taxon>
        <taxon>Arthropoda</taxon>
        <taxon>Hexapoda</taxon>
        <taxon>Insecta</taxon>
        <taxon>Pterygota</taxon>
        <taxon>Neoptera</taxon>
        <taxon>Paraneoptera</taxon>
        <taxon>Hemiptera</taxon>
        <taxon>Heteroptera</taxon>
        <taxon>Panheteroptera</taxon>
        <taxon>Cimicomorpha</taxon>
        <taxon>Cimicidae</taxon>
        <taxon>Cimex</taxon>
    </lineage>
</organism>
<dbReference type="SUPFAM" id="SSF54171">
    <property type="entry name" value="DNA-binding domain"/>
    <property type="match status" value="1"/>
</dbReference>
<evidence type="ECO:0000256" key="10">
    <source>
        <dbReference type="ARBA" id="ARBA00022833"/>
    </source>
</evidence>
<gene>
    <name evidence="19" type="primary">106668530</name>
</gene>
<dbReference type="KEGG" id="clec:106668530"/>
<comment type="subcellular location">
    <subcellularLocation>
        <location evidence="2">Chromosome</location>
    </subcellularLocation>
    <subcellularLocation>
        <location evidence="1">Nucleus</location>
    </subcellularLocation>
</comment>
<evidence type="ECO:0000256" key="3">
    <source>
        <dbReference type="ARBA" id="ARBA00022454"/>
    </source>
</evidence>
<dbReference type="Pfam" id="PF01429">
    <property type="entry name" value="MBD"/>
    <property type="match status" value="1"/>
</dbReference>
<dbReference type="OrthoDB" id="5792673at2759"/>
<dbReference type="GO" id="GO:0005634">
    <property type="term" value="C:nucleus"/>
    <property type="evidence" value="ECO:0007669"/>
    <property type="project" value="UniProtKB-SubCell"/>
</dbReference>
<feature type="domain" description="Pre-SET" evidence="17">
    <location>
        <begin position="653"/>
        <end position="725"/>
    </location>
</feature>
<evidence type="ECO:0000256" key="15">
    <source>
        <dbReference type="ARBA" id="ARBA00023242"/>
    </source>
</evidence>
<evidence type="ECO:0000259" key="17">
    <source>
        <dbReference type="PROSITE" id="PS50867"/>
    </source>
</evidence>
<evidence type="ECO:0000256" key="6">
    <source>
        <dbReference type="ARBA" id="ARBA00022679"/>
    </source>
</evidence>
<dbReference type="GO" id="GO:0008270">
    <property type="term" value="F:zinc ion binding"/>
    <property type="evidence" value="ECO:0007669"/>
    <property type="project" value="InterPro"/>
</dbReference>
<keyword evidence="20" id="KW-1185">Reference proteome</keyword>
<keyword evidence="3" id="KW-0158">Chromosome</keyword>
<dbReference type="SUPFAM" id="SSF82199">
    <property type="entry name" value="SET domain"/>
    <property type="match status" value="1"/>
</dbReference>
<protein>
    <recommendedName>
        <fullName evidence="21">Histone-lysine N-methyltransferase eggless</fullName>
    </recommendedName>
</protein>
<dbReference type="PANTHER" id="PTHR46024">
    <property type="entry name" value="HISTONE-LYSINE N-METHYLTRANSFERASE EGGLESS"/>
    <property type="match status" value="1"/>
</dbReference>
<dbReference type="InterPro" id="IPR051516">
    <property type="entry name" value="SETDB_methyltransferase"/>
</dbReference>
<dbReference type="Gene3D" id="2.170.270.10">
    <property type="entry name" value="SET domain"/>
    <property type="match status" value="1"/>
</dbReference>
<dbReference type="InterPro" id="IPR001214">
    <property type="entry name" value="SET_dom"/>
</dbReference>
<keyword evidence="11" id="KW-0156">Chromatin regulator</keyword>
<dbReference type="PROSITE" id="PS50280">
    <property type="entry name" value="SET"/>
    <property type="match status" value="1"/>
</dbReference>
<dbReference type="EnsemblMetazoa" id="XM_014397380.2">
    <property type="protein sequence ID" value="XP_014252866.1"/>
    <property type="gene ID" value="LOC106668530"/>
</dbReference>
<dbReference type="SMART" id="SM00317">
    <property type="entry name" value="SET"/>
    <property type="match status" value="1"/>
</dbReference>
<evidence type="ECO:0000259" key="16">
    <source>
        <dbReference type="PROSITE" id="PS50280"/>
    </source>
</evidence>
<keyword evidence="4" id="KW-0678">Repressor</keyword>
<dbReference type="InterPro" id="IPR003616">
    <property type="entry name" value="Post-SET_dom"/>
</dbReference>
<dbReference type="Gene3D" id="2.30.30.140">
    <property type="match status" value="1"/>
</dbReference>
<dbReference type="InterPro" id="IPR007728">
    <property type="entry name" value="Pre-SET_dom"/>
</dbReference>
<evidence type="ECO:0000259" key="18">
    <source>
        <dbReference type="PROSITE" id="PS50868"/>
    </source>
</evidence>
<name>A0A8I6RZA2_CIMLE</name>
<dbReference type="GO" id="GO:0005694">
    <property type="term" value="C:chromosome"/>
    <property type="evidence" value="ECO:0007669"/>
    <property type="project" value="UniProtKB-SubCell"/>
</dbReference>